<dbReference type="AlphaFoldDB" id="A0A4R2LBB7"/>
<dbReference type="EMBL" id="SLWX01000004">
    <property type="protein sequence ID" value="TCO76585.1"/>
    <property type="molecule type" value="Genomic_DNA"/>
</dbReference>
<dbReference type="FunFam" id="1.10.1740.10:FF:000002">
    <property type="entry name" value="RNA polymerase sigma factor FliA"/>
    <property type="match status" value="1"/>
</dbReference>
<keyword evidence="1 5" id="KW-0805">Transcription regulation</keyword>
<dbReference type="PRINTS" id="PR00046">
    <property type="entry name" value="SIGMA70FCT"/>
</dbReference>
<evidence type="ECO:0000313" key="9">
    <source>
        <dbReference type="Proteomes" id="UP000294980"/>
    </source>
</evidence>
<dbReference type="InterPro" id="IPR007624">
    <property type="entry name" value="RNA_pol_sigma70_r3"/>
</dbReference>
<dbReference type="InterPro" id="IPR007627">
    <property type="entry name" value="RNA_pol_sigma70_r2"/>
</dbReference>
<dbReference type="Gene3D" id="1.20.140.160">
    <property type="match status" value="1"/>
</dbReference>
<keyword evidence="2 5" id="KW-0731">Sigma factor</keyword>
<dbReference type="PANTHER" id="PTHR30385">
    <property type="entry name" value="SIGMA FACTOR F FLAGELLAR"/>
    <property type="match status" value="1"/>
</dbReference>
<dbReference type="OrthoDB" id="9799825at2"/>
<dbReference type="InterPro" id="IPR013325">
    <property type="entry name" value="RNA_pol_sigma_r2"/>
</dbReference>
<evidence type="ECO:0000259" key="6">
    <source>
        <dbReference type="PROSITE" id="PS00715"/>
    </source>
</evidence>
<dbReference type="NCBIfam" id="TIGR02937">
    <property type="entry name" value="sigma70-ECF"/>
    <property type="match status" value="1"/>
</dbReference>
<evidence type="ECO:0000256" key="3">
    <source>
        <dbReference type="ARBA" id="ARBA00023125"/>
    </source>
</evidence>
<comment type="similarity">
    <text evidence="5">Belongs to the sigma-70 factor family.</text>
</comment>
<dbReference type="InterPro" id="IPR013324">
    <property type="entry name" value="RNA_pol_sigma_r3/r4-like"/>
</dbReference>
<feature type="domain" description="RNA polymerase sigma-70" evidence="6">
    <location>
        <begin position="52"/>
        <end position="65"/>
    </location>
</feature>
<keyword evidence="3 5" id="KW-0238">DNA-binding</keyword>
<dbReference type="PIRSF" id="PIRSF000770">
    <property type="entry name" value="RNA_pol_sigma-SigE/K"/>
    <property type="match status" value="1"/>
</dbReference>
<dbReference type="Gene3D" id="1.10.1740.10">
    <property type="match status" value="1"/>
</dbReference>
<accession>A0A4R2LBB7</accession>
<dbReference type="Pfam" id="PF04542">
    <property type="entry name" value="Sigma70_r2"/>
    <property type="match status" value="1"/>
</dbReference>
<evidence type="ECO:0000256" key="5">
    <source>
        <dbReference type="RuleBase" id="RU362124"/>
    </source>
</evidence>
<evidence type="ECO:0000256" key="1">
    <source>
        <dbReference type="ARBA" id="ARBA00023015"/>
    </source>
</evidence>
<dbReference type="GO" id="GO:0016987">
    <property type="term" value="F:sigma factor activity"/>
    <property type="evidence" value="ECO:0007669"/>
    <property type="project" value="UniProtKB-KW"/>
</dbReference>
<evidence type="ECO:0000256" key="2">
    <source>
        <dbReference type="ARBA" id="ARBA00023082"/>
    </source>
</evidence>
<organism evidence="8 9">
    <name type="scientific">Chromatocurvus halotolerans</name>
    <dbReference type="NCBI Taxonomy" id="1132028"/>
    <lineage>
        <taxon>Bacteria</taxon>
        <taxon>Pseudomonadati</taxon>
        <taxon>Pseudomonadota</taxon>
        <taxon>Gammaproteobacteria</taxon>
        <taxon>Cellvibrionales</taxon>
        <taxon>Halieaceae</taxon>
        <taxon>Chromatocurvus</taxon>
    </lineage>
</organism>
<evidence type="ECO:0000256" key="4">
    <source>
        <dbReference type="ARBA" id="ARBA00023163"/>
    </source>
</evidence>
<evidence type="ECO:0000313" key="8">
    <source>
        <dbReference type="EMBL" id="TCO76585.1"/>
    </source>
</evidence>
<sequence>MSVDSRASSRAAEYTAVRELSADALVEKYAQLVRRIAYHLGGRLPDSVDVNDLMQAGMLGLMEAAKKYAGDRGANFETYAGIRIRGAMLDELRRMDWIPRSVHRRVRSMIEAMRIVEGRNGGKASDAEVAAEMNVSLAEYHDIAREASHSRMFSVEELSGDDNDLRGVNENIASPEEALEQDSITALIASSVESLPERERLIISLYYTDELNMREIGEVLGVSESRVCQLHGQALARIRARSSF</sequence>
<proteinExistence type="inferred from homology"/>
<dbReference type="NCBIfam" id="TIGR02479">
    <property type="entry name" value="FliA_WhiG"/>
    <property type="match status" value="1"/>
</dbReference>
<dbReference type="GO" id="GO:0003899">
    <property type="term" value="F:DNA-directed RNA polymerase activity"/>
    <property type="evidence" value="ECO:0007669"/>
    <property type="project" value="InterPro"/>
</dbReference>
<dbReference type="InterPro" id="IPR000943">
    <property type="entry name" value="RNA_pol_sigma70"/>
</dbReference>
<reference evidence="8 9" key="1">
    <citation type="submission" date="2019-03" db="EMBL/GenBank/DDBJ databases">
        <title>Genomic Encyclopedia of Type Strains, Phase IV (KMG-IV): sequencing the most valuable type-strain genomes for metagenomic binning, comparative biology and taxonomic classification.</title>
        <authorList>
            <person name="Goeker M."/>
        </authorList>
    </citation>
    <scope>NUCLEOTIDE SEQUENCE [LARGE SCALE GENOMIC DNA]</scope>
    <source>
        <strain evidence="8 9">DSM 23344</strain>
    </source>
</reference>
<dbReference type="RefSeq" id="WP_117314832.1">
    <property type="nucleotide sequence ID" value="NZ_QQSW01000002.1"/>
</dbReference>
<dbReference type="Pfam" id="PF04545">
    <property type="entry name" value="Sigma70_r4"/>
    <property type="match status" value="1"/>
</dbReference>
<gene>
    <name evidence="8" type="ORF">EV688_10439</name>
</gene>
<dbReference type="PROSITE" id="PS00716">
    <property type="entry name" value="SIGMA70_2"/>
    <property type="match status" value="1"/>
</dbReference>
<dbReference type="SUPFAM" id="SSF88659">
    <property type="entry name" value="Sigma3 and sigma4 domains of RNA polymerase sigma factors"/>
    <property type="match status" value="2"/>
</dbReference>
<dbReference type="PANTHER" id="PTHR30385:SF7">
    <property type="entry name" value="RNA POLYMERASE SIGMA FACTOR FLIA"/>
    <property type="match status" value="1"/>
</dbReference>
<comment type="function">
    <text evidence="5">Sigma factors are initiation factors that promote the attachment of RNA polymerase to specific initiation sites and are then released.</text>
</comment>
<name>A0A4R2LBB7_9GAMM</name>
<dbReference type="Pfam" id="PF04539">
    <property type="entry name" value="Sigma70_r3"/>
    <property type="match status" value="1"/>
</dbReference>
<keyword evidence="9" id="KW-1185">Reference proteome</keyword>
<dbReference type="GO" id="GO:0003677">
    <property type="term" value="F:DNA binding"/>
    <property type="evidence" value="ECO:0007669"/>
    <property type="project" value="UniProtKB-KW"/>
</dbReference>
<protein>
    <recommendedName>
        <fullName evidence="5">RNA polymerase sigma factor</fullName>
    </recommendedName>
</protein>
<dbReference type="InterPro" id="IPR007630">
    <property type="entry name" value="RNA_pol_sigma70_r4"/>
</dbReference>
<dbReference type="GO" id="GO:0006352">
    <property type="term" value="P:DNA-templated transcription initiation"/>
    <property type="evidence" value="ECO:0007669"/>
    <property type="project" value="InterPro"/>
</dbReference>
<evidence type="ECO:0000259" key="7">
    <source>
        <dbReference type="PROSITE" id="PS00716"/>
    </source>
</evidence>
<dbReference type="Proteomes" id="UP000294980">
    <property type="component" value="Unassembled WGS sequence"/>
</dbReference>
<dbReference type="NCBIfam" id="NF005413">
    <property type="entry name" value="PRK06986.1"/>
    <property type="match status" value="1"/>
</dbReference>
<dbReference type="SUPFAM" id="SSF88946">
    <property type="entry name" value="Sigma2 domain of RNA polymerase sigma factors"/>
    <property type="match status" value="1"/>
</dbReference>
<dbReference type="PROSITE" id="PS00715">
    <property type="entry name" value="SIGMA70_1"/>
    <property type="match status" value="1"/>
</dbReference>
<dbReference type="CDD" id="cd06171">
    <property type="entry name" value="Sigma70_r4"/>
    <property type="match status" value="1"/>
</dbReference>
<keyword evidence="4 5" id="KW-0804">Transcription</keyword>
<dbReference type="InterPro" id="IPR012845">
    <property type="entry name" value="RNA_pol_sigma_FliA_WhiG"/>
</dbReference>
<comment type="caution">
    <text evidence="8">The sequence shown here is derived from an EMBL/GenBank/DDBJ whole genome shotgun (WGS) entry which is preliminary data.</text>
</comment>
<feature type="domain" description="RNA polymerase sigma-70" evidence="7">
    <location>
        <begin position="212"/>
        <end position="238"/>
    </location>
</feature>
<dbReference type="InterPro" id="IPR014284">
    <property type="entry name" value="RNA_pol_sigma-70_dom"/>
</dbReference>